<dbReference type="InterPro" id="IPR021309">
    <property type="entry name" value="YgaP-like_TM"/>
</dbReference>
<accession>A0A380CR91</accession>
<dbReference type="RefSeq" id="WP_002994663.1">
    <property type="nucleotide sequence ID" value="NZ_CP068083.1"/>
</dbReference>
<dbReference type="AlphaFoldDB" id="A0A380CR91"/>
<evidence type="ECO:0000313" key="3">
    <source>
        <dbReference type="Proteomes" id="UP000254893"/>
    </source>
</evidence>
<dbReference type="Gene3D" id="6.10.140.1340">
    <property type="match status" value="1"/>
</dbReference>
<organism evidence="2 3">
    <name type="scientific">Sphingobacterium spiritivorum</name>
    <name type="common">Flavobacterium spiritivorum</name>
    <dbReference type="NCBI Taxonomy" id="258"/>
    <lineage>
        <taxon>Bacteria</taxon>
        <taxon>Pseudomonadati</taxon>
        <taxon>Bacteroidota</taxon>
        <taxon>Sphingobacteriia</taxon>
        <taxon>Sphingobacteriales</taxon>
        <taxon>Sphingobacteriaceae</taxon>
        <taxon>Sphingobacterium</taxon>
    </lineage>
</organism>
<proteinExistence type="predicted"/>
<feature type="domain" description="Inner membrane protein YgaP-like transmembrane" evidence="1">
    <location>
        <begin position="24"/>
        <end position="78"/>
    </location>
</feature>
<name>A0A380CR91_SPHSI</name>
<evidence type="ECO:0000259" key="1">
    <source>
        <dbReference type="Pfam" id="PF11127"/>
    </source>
</evidence>
<evidence type="ECO:0000313" key="2">
    <source>
        <dbReference type="EMBL" id="SUJ27022.1"/>
    </source>
</evidence>
<protein>
    <submittedName>
        <fullName evidence="2">Protein of uncharacterized function (DUF2892)</fullName>
    </submittedName>
</protein>
<gene>
    <name evidence="2" type="ORF">NCTC11388_04054</name>
</gene>
<dbReference type="GeneID" id="95431293"/>
<dbReference type="Proteomes" id="UP000254893">
    <property type="component" value="Unassembled WGS sequence"/>
</dbReference>
<sequence length="99" mass="10522">MSNILNLALEKVKDKLDTGCVDGNVGNSERVLSVVAGGFILGIGIRNIFKSPLTGFSTLTLGGALVWRGVTGKCVVKDTIAKATGEQDVTVIEHRYFVK</sequence>
<dbReference type="Pfam" id="PF11127">
    <property type="entry name" value="YgaP-like_TM"/>
    <property type="match status" value="1"/>
</dbReference>
<reference evidence="2 3" key="1">
    <citation type="submission" date="2018-06" db="EMBL/GenBank/DDBJ databases">
        <authorList>
            <consortium name="Pathogen Informatics"/>
            <person name="Doyle S."/>
        </authorList>
    </citation>
    <scope>NUCLEOTIDE SEQUENCE [LARGE SCALE GENOMIC DNA]</scope>
    <source>
        <strain evidence="2 3">NCTC11388</strain>
    </source>
</reference>
<dbReference type="EMBL" id="UGYW01000002">
    <property type="protein sequence ID" value="SUJ27022.1"/>
    <property type="molecule type" value="Genomic_DNA"/>
</dbReference>